<keyword evidence="4" id="KW-1185">Reference proteome</keyword>
<dbReference type="Proteomes" id="UP000654918">
    <property type="component" value="Unassembled WGS sequence"/>
</dbReference>
<comment type="similarity">
    <text evidence="1">Belongs to the methyltransferase superfamily. LaeA methyltransferase family.</text>
</comment>
<dbReference type="PANTHER" id="PTHR43591">
    <property type="entry name" value="METHYLTRANSFERASE"/>
    <property type="match status" value="1"/>
</dbReference>
<dbReference type="InterPro" id="IPR041698">
    <property type="entry name" value="Methyltransf_25"/>
</dbReference>
<name>A0A8H6KQX0_9PEZI</name>
<dbReference type="CDD" id="cd02440">
    <property type="entry name" value="AdoMet_MTases"/>
    <property type="match status" value="1"/>
</dbReference>
<organism evidence="3 4">
    <name type="scientific">Colletotrichum plurivorum</name>
    <dbReference type="NCBI Taxonomy" id="2175906"/>
    <lineage>
        <taxon>Eukaryota</taxon>
        <taxon>Fungi</taxon>
        <taxon>Dikarya</taxon>
        <taxon>Ascomycota</taxon>
        <taxon>Pezizomycotina</taxon>
        <taxon>Sordariomycetes</taxon>
        <taxon>Hypocreomycetidae</taxon>
        <taxon>Glomerellales</taxon>
        <taxon>Glomerellaceae</taxon>
        <taxon>Colletotrichum</taxon>
        <taxon>Colletotrichum orchidearum species complex</taxon>
    </lineage>
</organism>
<gene>
    <name evidence="3" type="ORF">CPLU01_04396</name>
</gene>
<dbReference type="AlphaFoldDB" id="A0A8H6KQX0"/>
<sequence>MSIERVFKLTSTDEARTVYDEWAERYNHDMLGDTQNYVAPAIASEYVKKYAGMPGIDALNILDAGCGTGLVGIELAKQGASKIDGIDLSPGMLKVARETGIYQSLSIADLSQPLEQASQAYDVIVCVGTMTQGHVGPEAFDEFVRIGKPGGFIVSTVRETVWEKSGYKDKVQSLEGAGKARLLSSGFEDYRRGQGARAVMVVLQIQ</sequence>
<evidence type="ECO:0000256" key="1">
    <source>
        <dbReference type="ARBA" id="ARBA00038158"/>
    </source>
</evidence>
<evidence type="ECO:0000259" key="2">
    <source>
        <dbReference type="Pfam" id="PF13649"/>
    </source>
</evidence>
<dbReference type="SUPFAM" id="SSF53335">
    <property type="entry name" value="S-adenosyl-L-methionine-dependent methyltransferases"/>
    <property type="match status" value="1"/>
</dbReference>
<evidence type="ECO:0000313" key="4">
    <source>
        <dbReference type="Proteomes" id="UP000654918"/>
    </source>
</evidence>
<evidence type="ECO:0000313" key="3">
    <source>
        <dbReference type="EMBL" id="KAF6835316.1"/>
    </source>
</evidence>
<feature type="domain" description="Methyltransferase" evidence="2">
    <location>
        <begin position="61"/>
        <end position="151"/>
    </location>
</feature>
<dbReference type="EMBL" id="WIGO01000041">
    <property type="protein sequence ID" value="KAF6835316.1"/>
    <property type="molecule type" value="Genomic_DNA"/>
</dbReference>
<comment type="caution">
    <text evidence="3">The sequence shown here is derived from an EMBL/GenBank/DDBJ whole genome shotgun (WGS) entry which is preliminary data.</text>
</comment>
<reference evidence="3" key="1">
    <citation type="journal article" date="2020" name="Phytopathology">
        <title>Genome Sequence Resources of Colletotrichum truncatum, C. plurivorum, C. musicola, and C. sojae: Four Species Pathogenic to Soybean (Glycine max).</title>
        <authorList>
            <person name="Rogerio F."/>
            <person name="Boufleur T.R."/>
            <person name="Ciampi-Guillardi M."/>
            <person name="Sukno S.A."/>
            <person name="Thon M.R."/>
            <person name="Massola Junior N.S."/>
            <person name="Baroncelli R."/>
        </authorList>
    </citation>
    <scope>NUCLEOTIDE SEQUENCE</scope>
    <source>
        <strain evidence="3">LFN00145</strain>
    </source>
</reference>
<protein>
    <recommendedName>
        <fullName evidence="2">Methyltransferase domain-containing protein</fullName>
    </recommendedName>
</protein>
<proteinExistence type="inferred from homology"/>
<dbReference type="Pfam" id="PF13649">
    <property type="entry name" value="Methyltransf_25"/>
    <property type="match status" value="1"/>
</dbReference>
<dbReference type="PANTHER" id="PTHR43591:SF110">
    <property type="entry name" value="RHODANESE DOMAIN-CONTAINING PROTEIN"/>
    <property type="match status" value="1"/>
</dbReference>
<dbReference type="InterPro" id="IPR029063">
    <property type="entry name" value="SAM-dependent_MTases_sf"/>
</dbReference>
<dbReference type="Gene3D" id="3.40.50.150">
    <property type="entry name" value="Vaccinia Virus protein VP39"/>
    <property type="match status" value="1"/>
</dbReference>
<accession>A0A8H6KQX0</accession>